<protein>
    <submittedName>
        <fullName evidence="2">Uncharacterized protein</fullName>
    </submittedName>
</protein>
<dbReference type="AlphaFoldDB" id="A0A6C0AJ65"/>
<name>A0A6C0AJ65_9ZZZZ</name>
<organism evidence="2">
    <name type="scientific">viral metagenome</name>
    <dbReference type="NCBI Taxonomy" id="1070528"/>
    <lineage>
        <taxon>unclassified sequences</taxon>
        <taxon>metagenomes</taxon>
        <taxon>organismal metagenomes</taxon>
    </lineage>
</organism>
<sequence>MDKHWSGYLNAVSGTPIPKTSMPAPYPATDTSRGTSGFMDLLVTKPEVQKRYDAMEATWEGVSASDAAISSGLFKGESMPVTAQNIPVQNKK</sequence>
<evidence type="ECO:0000256" key="1">
    <source>
        <dbReference type="SAM" id="MobiDB-lite"/>
    </source>
</evidence>
<evidence type="ECO:0000313" key="2">
    <source>
        <dbReference type="EMBL" id="QHS79500.1"/>
    </source>
</evidence>
<proteinExistence type="predicted"/>
<reference evidence="2" key="1">
    <citation type="journal article" date="2020" name="Nature">
        <title>Giant virus diversity and host interactions through global metagenomics.</title>
        <authorList>
            <person name="Schulz F."/>
            <person name="Roux S."/>
            <person name="Paez-Espino D."/>
            <person name="Jungbluth S."/>
            <person name="Walsh D.A."/>
            <person name="Denef V.J."/>
            <person name="McMahon K.D."/>
            <person name="Konstantinidis K.T."/>
            <person name="Eloe-Fadrosh E.A."/>
            <person name="Kyrpides N.C."/>
            <person name="Woyke T."/>
        </authorList>
    </citation>
    <scope>NUCLEOTIDE SEQUENCE</scope>
    <source>
        <strain evidence="2">GVMAG-S-1035237-23</strain>
    </source>
</reference>
<dbReference type="EMBL" id="MN740644">
    <property type="protein sequence ID" value="QHS79500.1"/>
    <property type="molecule type" value="Genomic_DNA"/>
</dbReference>
<feature type="region of interest" description="Disordered" evidence="1">
    <location>
        <begin position="14"/>
        <end position="37"/>
    </location>
</feature>
<accession>A0A6C0AJ65</accession>